<organism evidence="2 3">
    <name type="scientific">Patellaria atrata CBS 101060</name>
    <dbReference type="NCBI Taxonomy" id="1346257"/>
    <lineage>
        <taxon>Eukaryota</taxon>
        <taxon>Fungi</taxon>
        <taxon>Dikarya</taxon>
        <taxon>Ascomycota</taxon>
        <taxon>Pezizomycotina</taxon>
        <taxon>Dothideomycetes</taxon>
        <taxon>Dothideomycetes incertae sedis</taxon>
        <taxon>Patellariales</taxon>
        <taxon>Patellariaceae</taxon>
        <taxon>Patellaria</taxon>
    </lineage>
</organism>
<proteinExistence type="predicted"/>
<feature type="transmembrane region" description="Helical" evidence="1">
    <location>
        <begin position="121"/>
        <end position="141"/>
    </location>
</feature>
<dbReference type="Proteomes" id="UP000799429">
    <property type="component" value="Unassembled WGS sequence"/>
</dbReference>
<feature type="transmembrane region" description="Helical" evidence="1">
    <location>
        <begin position="153"/>
        <end position="173"/>
    </location>
</feature>
<sequence>MYFWIIQSVPKFLDNLNECIKVQDRIEGILAETSGELEDHDEVMKEAESPSLSRLHGPHSKHRSPKCFKDRKRSVLRCKKIKDLIPVFSHQQERARELRDALFSVSGVVETRLSIRLAENVRLLTFVSIFYLPLGFCASLWDTTDFFQSGSSGMLLLAMGIIRAGTLLIIFNINHSVNKFKNFYFGKVKDRILKEISKGYYPNGVKVSANRFERFDIRRTSQDDHPYEW</sequence>
<keyword evidence="1" id="KW-0472">Membrane</keyword>
<comment type="caution">
    <text evidence="2">The sequence shown here is derived from an EMBL/GenBank/DDBJ whole genome shotgun (WGS) entry which is preliminary data.</text>
</comment>
<protein>
    <submittedName>
        <fullName evidence="2">Uncharacterized protein</fullName>
    </submittedName>
</protein>
<keyword evidence="1" id="KW-0812">Transmembrane</keyword>
<gene>
    <name evidence="2" type="ORF">M501DRAFT_1029361</name>
</gene>
<evidence type="ECO:0000313" key="2">
    <source>
        <dbReference type="EMBL" id="KAF2841242.1"/>
    </source>
</evidence>
<name>A0A9P4VTT1_9PEZI</name>
<dbReference type="OrthoDB" id="426293at2759"/>
<keyword evidence="3" id="KW-1185">Reference proteome</keyword>
<evidence type="ECO:0000256" key="1">
    <source>
        <dbReference type="SAM" id="Phobius"/>
    </source>
</evidence>
<accession>A0A9P4VTT1</accession>
<reference evidence="2" key="1">
    <citation type="journal article" date="2020" name="Stud. Mycol.">
        <title>101 Dothideomycetes genomes: a test case for predicting lifestyles and emergence of pathogens.</title>
        <authorList>
            <person name="Haridas S."/>
            <person name="Albert R."/>
            <person name="Binder M."/>
            <person name="Bloem J."/>
            <person name="Labutti K."/>
            <person name="Salamov A."/>
            <person name="Andreopoulos B."/>
            <person name="Baker S."/>
            <person name="Barry K."/>
            <person name="Bills G."/>
            <person name="Bluhm B."/>
            <person name="Cannon C."/>
            <person name="Castanera R."/>
            <person name="Culley D."/>
            <person name="Daum C."/>
            <person name="Ezra D."/>
            <person name="Gonzalez J."/>
            <person name="Henrissat B."/>
            <person name="Kuo A."/>
            <person name="Liang C."/>
            <person name="Lipzen A."/>
            <person name="Lutzoni F."/>
            <person name="Magnuson J."/>
            <person name="Mondo S."/>
            <person name="Nolan M."/>
            <person name="Ohm R."/>
            <person name="Pangilinan J."/>
            <person name="Park H.-J."/>
            <person name="Ramirez L."/>
            <person name="Alfaro M."/>
            <person name="Sun H."/>
            <person name="Tritt A."/>
            <person name="Yoshinaga Y."/>
            <person name="Zwiers L.-H."/>
            <person name="Turgeon B."/>
            <person name="Goodwin S."/>
            <person name="Spatafora J."/>
            <person name="Crous P."/>
            <person name="Grigoriev I."/>
        </authorList>
    </citation>
    <scope>NUCLEOTIDE SEQUENCE</scope>
    <source>
        <strain evidence="2">CBS 101060</strain>
    </source>
</reference>
<keyword evidence="1" id="KW-1133">Transmembrane helix</keyword>
<dbReference type="AlphaFoldDB" id="A0A9P4VTT1"/>
<evidence type="ECO:0000313" key="3">
    <source>
        <dbReference type="Proteomes" id="UP000799429"/>
    </source>
</evidence>
<dbReference type="EMBL" id="MU006091">
    <property type="protein sequence ID" value="KAF2841242.1"/>
    <property type="molecule type" value="Genomic_DNA"/>
</dbReference>